<evidence type="ECO:0000256" key="1">
    <source>
        <dbReference type="ARBA" id="ARBA00004922"/>
    </source>
</evidence>
<keyword evidence="6" id="KW-0677">Repeat</keyword>
<keyword evidence="4 10" id="KW-0328">Glycosyltransferase</keyword>
<evidence type="ECO:0000256" key="8">
    <source>
        <dbReference type="PROSITE-ProRule" id="PRU00339"/>
    </source>
</evidence>
<feature type="repeat" description="TPR" evidence="8">
    <location>
        <begin position="80"/>
        <end position="113"/>
    </location>
</feature>
<evidence type="ECO:0000256" key="6">
    <source>
        <dbReference type="ARBA" id="ARBA00022737"/>
    </source>
</evidence>
<feature type="repeat" description="TPR" evidence="8">
    <location>
        <begin position="46"/>
        <end position="79"/>
    </location>
</feature>
<dbReference type="EMBL" id="VSRR010000091">
    <property type="protein sequence ID" value="MPC09887.1"/>
    <property type="molecule type" value="Genomic_DNA"/>
</dbReference>
<keyword evidence="5 10" id="KW-0808">Transferase</keyword>
<evidence type="ECO:0000256" key="2">
    <source>
        <dbReference type="ARBA" id="ARBA00005386"/>
    </source>
</evidence>
<comment type="similarity">
    <text evidence="2">Belongs to the glycosyltransferase 41 family. O-GlcNAc transferase subfamily.</text>
</comment>
<dbReference type="InterPro" id="IPR019734">
    <property type="entry name" value="TPR_rpt"/>
</dbReference>
<evidence type="ECO:0000256" key="3">
    <source>
        <dbReference type="ARBA" id="ARBA00011970"/>
    </source>
</evidence>
<dbReference type="Pfam" id="PF13844">
    <property type="entry name" value="Glyco_transf_41"/>
    <property type="match status" value="2"/>
</dbReference>
<name>A0A5B7CJU9_PORTR</name>
<feature type="domain" description="O-GlcNAc transferase C-terminal" evidence="9">
    <location>
        <begin position="153"/>
        <end position="335"/>
    </location>
</feature>
<dbReference type="OrthoDB" id="9991317at2759"/>
<comment type="pathway">
    <text evidence="1">Protein modification; protein glycosylation.</text>
</comment>
<evidence type="ECO:0000256" key="7">
    <source>
        <dbReference type="ARBA" id="ARBA00022803"/>
    </source>
</evidence>
<evidence type="ECO:0000313" key="10">
    <source>
        <dbReference type="EMBL" id="MPC09887.1"/>
    </source>
</evidence>
<dbReference type="FunFam" id="3.40.50.2000:FF:000012">
    <property type="entry name" value="UDP-N-acetylglucosamine--peptide N-acetylglucosaminyltransferase 110 kDa subunit"/>
    <property type="match status" value="1"/>
</dbReference>
<dbReference type="InterPro" id="IPR037919">
    <property type="entry name" value="OGT"/>
</dbReference>
<gene>
    <name evidence="10" type="primary">ogt-1</name>
    <name evidence="10" type="ORF">E2C01_002508</name>
</gene>
<dbReference type="InterPro" id="IPR011990">
    <property type="entry name" value="TPR-like_helical_dom_sf"/>
</dbReference>
<dbReference type="Gene3D" id="3.40.50.2000">
    <property type="entry name" value="Glycogen Phosphorylase B"/>
    <property type="match status" value="1"/>
</dbReference>
<keyword evidence="11" id="KW-1185">Reference proteome</keyword>
<dbReference type="SUPFAM" id="SSF48452">
    <property type="entry name" value="TPR-like"/>
    <property type="match status" value="1"/>
</dbReference>
<organism evidence="10 11">
    <name type="scientific">Portunus trituberculatus</name>
    <name type="common">Swimming crab</name>
    <name type="synonym">Neptunus trituberculatus</name>
    <dbReference type="NCBI Taxonomy" id="210409"/>
    <lineage>
        <taxon>Eukaryota</taxon>
        <taxon>Metazoa</taxon>
        <taxon>Ecdysozoa</taxon>
        <taxon>Arthropoda</taxon>
        <taxon>Crustacea</taxon>
        <taxon>Multicrustacea</taxon>
        <taxon>Malacostraca</taxon>
        <taxon>Eumalacostraca</taxon>
        <taxon>Eucarida</taxon>
        <taxon>Decapoda</taxon>
        <taxon>Pleocyemata</taxon>
        <taxon>Brachyura</taxon>
        <taxon>Eubrachyura</taxon>
        <taxon>Portunoidea</taxon>
        <taxon>Portunidae</taxon>
        <taxon>Portuninae</taxon>
        <taxon>Portunus</taxon>
    </lineage>
</organism>
<dbReference type="PANTHER" id="PTHR44366">
    <property type="entry name" value="UDP-N-ACETYLGLUCOSAMINE--PEPTIDE N-ACETYLGLUCOSAMINYLTRANSFERASE 110 KDA SUBUNIT"/>
    <property type="match status" value="1"/>
</dbReference>
<proteinExistence type="inferred from homology"/>
<feature type="domain" description="O-GlcNAc transferase C-terminal" evidence="9">
    <location>
        <begin position="343"/>
        <end position="628"/>
    </location>
</feature>
<dbReference type="Pfam" id="PF13414">
    <property type="entry name" value="TPR_11"/>
    <property type="match status" value="1"/>
</dbReference>
<accession>A0A5B7CJU9</accession>
<evidence type="ECO:0000256" key="4">
    <source>
        <dbReference type="ARBA" id="ARBA00022676"/>
    </source>
</evidence>
<dbReference type="AlphaFoldDB" id="A0A5B7CJU9"/>
<dbReference type="GO" id="GO:0097363">
    <property type="term" value="F:protein O-acetylglucosaminyltransferase activity"/>
    <property type="evidence" value="ECO:0007669"/>
    <property type="project" value="UniProtKB-EC"/>
</dbReference>
<evidence type="ECO:0000259" key="9">
    <source>
        <dbReference type="Pfam" id="PF13844"/>
    </source>
</evidence>
<dbReference type="Proteomes" id="UP000324222">
    <property type="component" value="Unassembled WGS sequence"/>
</dbReference>
<evidence type="ECO:0000313" key="11">
    <source>
        <dbReference type="Proteomes" id="UP000324222"/>
    </source>
</evidence>
<sequence length="651" mass="72849">MMDYQCVVVYTIVSITTQEEDIEKLSQKNGAVAAYLRALNLSPNHAVVHGNLACVYYEQGLIDLAIDTYRRAIELQPNFPDAYCNLANALKEKGQVSEAEECYNTALRLCPSHADSLNNLANIKREQSYRTALKLKPDFPDAYCNLAHCLQIVCDWTDYDARMKKLVAIVGEQLERNRLPSVHPHHSMLYPLSHEYRRAIANRHANLCMEKINVLHKQPYKYPTEVQPGSRLRVGYVSSDFGNHPTSHLMQSIPGMHDRANVEIFCYALSPDDGTTFRSKIAREAEHFIDLSQIPCNGKAADRINQDGIHILVNMNGYTKGARNEIFALRPAPIQDNPKLLNSDNFKDNVALINTTDLNPVIESAEVLTVKEMVKPATTKESVEVAVTVAQLPSTAPIESMIQTGQAQATVNGLLVQNGLATTQMNNKAATGEEPPKNILITTRKQYGLPEDAVIYCNFNQLYKIDPSTLQMWCNILKRVPKSVVWLLRFPAHGETNILAQAQQLGVGPGRIIFSNVAAKEEHVRRGQLADVCLDTPLCNGHTTGMDVLWAGTPMITLSGETLASRVAASQLHCLGTPELVATTRLEYEDIACKLGNDREYLKAMRAKVWKARTESPLFDCRTYAHNLELLFKRMWEKQSAAQKPDHITEW</sequence>
<dbReference type="FunFam" id="1.25.40.10:FF:000013">
    <property type="entry name" value="UDP-N-acetylglucosamine--peptide N-acetylglucosaminyltransferase 110 kDa subunit"/>
    <property type="match status" value="1"/>
</dbReference>
<reference evidence="10 11" key="1">
    <citation type="submission" date="2019-05" db="EMBL/GenBank/DDBJ databases">
        <title>Another draft genome of Portunus trituberculatus and its Hox gene families provides insights of decapod evolution.</title>
        <authorList>
            <person name="Jeong J.-H."/>
            <person name="Song I."/>
            <person name="Kim S."/>
            <person name="Choi T."/>
            <person name="Kim D."/>
            <person name="Ryu S."/>
            <person name="Kim W."/>
        </authorList>
    </citation>
    <scope>NUCLEOTIDE SEQUENCE [LARGE SCALE GENOMIC DNA]</scope>
    <source>
        <tissue evidence="10">Muscle</tissue>
    </source>
</reference>
<dbReference type="Gene3D" id="3.30.720.150">
    <property type="match status" value="1"/>
</dbReference>
<dbReference type="PROSITE" id="PS50005">
    <property type="entry name" value="TPR"/>
    <property type="match status" value="2"/>
</dbReference>
<evidence type="ECO:0000256" key="5">
    <source>
        <dbReference type="ARBA" id="ARBA00022679"/>
    </source>
</evidence>
<protein>
    <recommendedName>
        <fullName evidence="3">protein O-GlcNAc transferase</fullName>
        <ecNumber evidence="3">2.4.1.255</ecNumber>
    </recommendedName>
</protein>
<dbReference type="EC" id="2.4.1.255" evidence="3"/>
<dbReference type="SMART" id="SM00028">
    <property type="entry name" value="TPR"/>
    <property type="match status" value="3"/>
</dbReference>
<dbReference type="GO" id="GO:0006493">
    <property type="term" value="P:protein O-linked glycosylation"/>
    <property type="evidence" value="ECO:0007669"/>
    <property type="project" value="InterPro"/>
</dbReference>
<dbReference type="InterPro" id="IPR029489">
    <property type="entry name" value="OGT/SEC/SPY_C"/>
</dbReference>
<keyword evidence="7 8" id="KW-0802">TPR repeat</keyword>
<comment type="caution">
    <text evidence="10">The sequence shown here is derived from an EMBL/GenBank/DDBJ whole genome shotgun (WGS) entry which is preliminary data.</text>
</comment>
<dbReference type="Gene3D" id="3.40.50.11380">
    <property type="match status" value="1"/>
</dbReference>
<dbReference type="PANTHER" id="PTHR44366:SF1">
    <property type="entry name" value="UDP-N-ACETYLGLUCOSAMINE--PEPTIDE N-ACETYLGLUCOSAMINYLTRANSFERASE 110 KDA SUBUNIT"/>
    <property type="match status" value="1"/>
</dbReference>
<dbReference type="Gene3D" id="1.25.40.10">
    <property type="entry name" value="Tetratricopeptide repeat domain"/>
    <property type="match status" value="3"/>
</dbReference>